<evidence type="ECO:0000256" key="5">
    <source>
        <dbReference type="ARBA" id="ARBA00022927"/>
    </source>
</evidence>
<dbReference type="AlphaFoldDB" id="A0A166GIX0"/>
<dbReference type="GO" id="GO:0043001">
    <property type="term" value="P:Golgi to plasma membrane protein transport"/>
    <property type="evidence" value="ECO:0007669"/>
    <property type="project" value="TreeGrafter"/>
</dbReference>
<evidence type="ECO:0000256" key="1">
    <source>
        <dbReference type="ARBA" id="ARBA00004653"/>
    </source>
</evidence>
<evidence type="ECO:0000256" key="7">
    <source>
        <dbReference type="ARBA" id="ARBA00023034"/>
    </source>
</evidence>
<gene>
    <name evidence="10" type="ORF">SISSUDRAFT_981416</name>
</gene>
<dbReference type="GO" id="GO:0006895">
    <property type="term" value="P:Golgi to endosome transport"/>
    <property type="evidence" value="ECO:0007669"/>
    <property type="project" value="TreeGrafter"/>
</dbReference>
<comment type="similarity">
    <text evidence="2">Belongs to the SYS1 family.</text>
</comment>
<reference evidence="10 11" key="1">
    <citation type="journal article" date="2016" name="Mol. Biol. Evol.">
        <title>Comparative Genomics of Early-Diverging Mushroom-Forming Fungi Provides Insights into the Origins of Lignocellulose Decay Capabilities.</title>
        <authorList>
            <person name="Nagy L.G."/>
            <person name="Riley R."/>
            <person name="Tritt A."/>
            <person name="Adam C."/>
            <person name="Daum C."/>
            <person name="Floudas D."/>
            <person name="Sun H."/>
            <person name="Yadav J.S."/>
            <person name="Pangilinan J."/>
            <person name="Larsson K.H."/>
            <person name="Matsuura K."/>
            <person name="Barry K."/>
            <person name="Labutti K."/>
            <person name="Kuo R."/>
            <person name="Ohm R.A."/>
            <person name="Bhattacharya S.S."/>
            <person name="Shirouzu T."/>
            <person name="Yoshinaga Y."/>
            <person name="Martin F.M."/>
            <person name="Grigoriev I.V."/>
            <person name="Hibbett D.S."/>
        </authorList>
    </citation>
    <scope>NUCLEOTIDE SEQUENCE [LARGE SCALE GENOMIC DNA]</scope>
    <source>
        <strain evidence="10 11">HHB10207 ss-3</strain>
    </source>
</reference>
<keyword evidence="6 9" id="KW-1133">Transmembrane helix</keyword>
<evidence type="ECO:0000256" key="2">
    <source>
        <dbReference type="ARBA" id="ARBA00008160"/>
    </source>
</evidence>
<keyword evidence="3" id="KW-0813">Transport</keyword>
<evidence type="ECO:0000256" key="8">
    <source>
        <dbReference type="ARBA" id="ARBA00023136"/>
    </source>
</evidence>
<dbReference type="GO" id="GO:0005802">
    <property type="term" value="C:trans-Golgi network"/>
    <property type="evidence" value="ECO:0007669"/>
    <property type="project" value="TreeGrafter"/>
</dbReference>
<dbReference type="EMBL" id="KV428019">
    <property type="protein sequence ID" value="KZT41716.1"/>
    <property type="molecule type" value="Genomic_DNA"/>
</dbReference>
<feature type="transmembrane region" description="Helical" evidence="9">
    <location>
        <begin position="139"/>
        <end position="156"/>
    </location>
</feature>
<sequence>MAPTVQRISGWDPVLLISQIVTLQTLHYLTLSIITPPILYLFANRDTLLHEGGAWSVGMVMDWREMAGRTTFEHQRGWTPFEDPLNPGASKLTEPNTDPFKVVDPIRGWIIAACWLVASFVDVYYIYTFVRRPKMVLDFSLTLVMIHLVMTTYYAAALPSSLFFWLILAGGAAIKIIFGEQMCVKREMREGLDISGLEEERALRDEHLEMGALRRD</sequence>
<keyword evidence="4 9" id="KW-0812">Transmembrane</keyword>
<dbReference type="PANTHER" id="PTHR12952:SF0">
    <property type="entry name" value="PROTEIN SYS1 HOMOLOG"/>
    <property type="match status" value="1"/>
</dbReference>
<dbReference type="GO" id="GO:0034067">
    <property type="term" value="P:protein localization to Golgi apparatus"/>
    <property type="evidence" value="ECO:0007669"/>
    <property type="project" value="TreeGrafter"/>
</dbReference>
<evidence type="ECO:0008006" key="12">
    <source>
        <dbReference type="Google" id="ProtNLM"/>
    </source>
</evidence>
<evidence type="ECO:0000313" key="11">
    <source>
        <dbReference type="Proteomes" id="UP000076798"/>
    </source>
</evidence>
<keyword evidence="7" id="KW-0333">Golgi apparatus</keyword>
<evidence type="ECO:0000256" key="4">
    <source>
        <dbReference type="ARBA" id="ARBA00022692"/>
    </source>
</evidence>
<dbReference type="Proteomes" id="UP000076798">
    <property type="component" value="Unassembled WGS sequence"/>
</dbReference>
<organism evidence="10 11">
    <name type="scientific">Sistotremastrum suecicum HHB10207 ss-3</name>
    <dbReference type="NCBI Taxonomy" id="1314776"/>
    <lineage>
        <taxon>Eukaryota</taxon>
        <taxon>Fungi</taxon>
        <taxon>Dikarya</taxon>
        <taxon>Basidiomycota</taxon>
        <taxon>Agaricomycotina</taxon>
        <taxon>Agaricomycetes</taxon>
        <taxon>Sistotremastrales</taxon>
        <taxon>Sistotremastraceae</taxon>
        <taxon>Sistotremastrum</taxon>
    </lineage>
</organism>
<comment type="subcellular location">
    <subcellularLocation>
        <location evidence="1">Golgi apparatus membrane</location>
        <topology evidence="1">Multi-pass membrane protein</topology>
    </subcellularLocation>
</comment>
<dbReference type="Pfam" id="PF09801">
    <property type="entry name" value="SYS1"/>
    <property type="match status" value="2"/>
</dbReference>
<dbReference type="InterPro" id="IPR019185">
    <property type="entry name" value="Integral_membrane_SYS1-rel"/>
</dbReference>
<name>A0A166GIX0_9AGAM</name>
<proteinExistence type="inferred from homology"/>
<evidence type="ECO:0000313" key="10">
    <source>
        <dbReference type="EMBL" id="KZT41716.1"/>
    </source>
</evidence>
<dbReference type="GO" id="GO:0000139">
    <property type="term" value="C:Golgi membrane"/>
    <property type="evidence" value="ECO:0007669"/>
    <property type="project" value="UniProtKB-SubCell"/>
</dbReference>
<feature type="transmembrane region" description="Helical" evidence="9">
    <location>
        <begin position="25"/>
        <end position="43"/>
    </location>
</feature>
<keyword evidence="8 9" id="KW-0472">Membrane</keyword>
<keyword evidence="11" id="KW-1185">Reference proteome</keyword>
<feature type="transmembrane region" description="Helical" evidence="9">
    <location>
        <begin position="162"/>
        <end position="179"/>
    </location>
</feature>
<evidence type="ECO:0000256" key="3">
    <source>
        <dbReference type="ARBA" id="ARBA00022448"/>
    </source>
</evidence>
<feature type="transmembrane region" description="Helical" evidence="9">
    <location>
        <begin position="106"/>
        <end position="127"/>
    </location>
</feature>
<dbReference type="GO" id="GO:0005829">
    <property type="term" value="C:cytosol"/>
    <property type="evidence" value="ECO:0007669"/>
    <property type="project" value="GOC"/>
</dbReference>
<evidence type="ECO:0000256" key="6">
    <source>
        <dbReference type="ARBA" id="ARBA00022989"/>
    </source>
</evidence>
<keyword evidence="5" id="KW-0653">Protein transport</keyword>
<accession>A0A166GIX0</accession>
<dbReference type="PANTHER" id="PTHR12952">
    <property type="entry name" value="SYS1"/>
    <property type="match status" value="1"/>
</dbReference>
<protein>
    <recommendedName>
        <fullName evidence="12">Integral membrane protein</fullName>
    </recommendedName>
</protein>
<dbReference type="OrthoDB" id="542931at2759"/>
<evidence type="ECO:0000256" key="9">
    <source>
        <dbReference type="SAM" id="Phobius"/>
    </source>
</evidence>
<dbReference type="STRING" id="1314776.A0A166GIX0"/>